<keyword evidence="5" id="KW-0378">Hydrolase</keyword>
<evidence type="ECO:0000313" key="10">
    <source>
        <dbReference type="Proteomes" id="UP001501337"/>
    </source>
</evidence>
<comment type="cofactor">
    <cofactor evidence="1">
        <name>Mg(2+)</name>
        <dbReference type="ChEBI" id="CHEBI:18420"/>
    </cofactor>
</comment>
<protein>
    <submittedName>
        <fullName evidence="9">Type II toxin-antitoxin system VapC family toxin</fullName>
    </submittedName>
</protein>
<evidence type="ECO:0000256" key="2">
    <source>
        <dbReference type="ARBA" id="ARBA00022649"/>
    </source>
</evidence>
<keyword evidence="6" id="KW-0460">Magnesium</keyword>
<keyword evidence="10" id="KW-1185">Reference proteome</keyword>
<evidence type="ECO:0000256" key="7">
    <source>
        <dbReference type="ARBA" id="ARBA00038093"/>
    </source>
</evidence>
<dbReference type="CDD" id="cd18746">
    <property type="entry name" value="PIN_VapC4-5_FitB-like"/>
    <property type="match status" value="1"/>
</dbReference>
<dbReference type="InterPro" id="IPR050556">
    <property type="entry name" value="Type_II_TA_system_RNase"/>
</dbReference>
<evidence type="ECO:0000256" key="4">
    <source>
        <dbReference type="ARBA" id="ARBA00022723"/>
    </source>
</evidence>
<keyword evidence="3" id="KW-0540">Nuclease</keyword>
<gene>
    <name evidence="9" type="ORF">GCM10022278_01940</name>
</gene>
<reference evidence="10" key="1">
    <citation type="journal article" date="2019" name="Int. J. Syst. Evol. Microbiol.">
        <title>The Global Catalogue of Microorganisms (GCM) 10K type strain sequencing project: providing services to taxonomists for standard genome sequencing and annotation.</title>
        <authorList>
            <consortium name="The Broad Institute Genomics Platform"/>
            <consortium name="The Broad Institute Genome Sequencing Center for Infectious Disease"/>
            <person name="Wu L."/>
            <person name="Ma J."/>
        </authorList>
    </citation>
    <scope>NUCLEOTIDE SEQUENCE [LARGE SCALE GENOMIC DNA]</scope>
    <source>
        <strain evidence="10">JCM 17555</strain>
    </source>
</reference>
<sequence>MYLLDTNVISEIRKGSRANSGVTTFFRQVSQNDTQVYLSAITVGELNRGLQLVRYRGDLDQATMLENWLKKVIAEFEANILQFGTEEAFVWGQLRVPRYENAIDKQIAATAFVYDLTLVTRNTRDFDGTGVKLLNPFS</sequence>
<name>A0ABP7NI74_9GAMM</name>
<dbReference type="EMBL" id="BAABBO010000001">
    <property type="protein sequence ID" value="GAA3946389.1"/>
    <property type="molecule type" value="Genomic_DNA"/>
</dbReference>
<dbReference type="InterPro" id="IPR002716">
    <property type="entry name" value="PIN_dom"/>
</dbReference>
<proteinExistence type="inferred from homology"/>
<dbReference type="InterPro" id="IPR029060">
    <property type="entry name" value="PIN-like_dom_sf"/>
</dbReference>
<evidence type="ECO:0000256" key="1">
    <source>
        <dbReference type="ARBA" id="ARBA00001946"/>
    </source>
</evidence>
<evidence type="ECO:0000256" key="6">
    <source>
        <dbReference type="ARBA" id="ARBA00022842"/>
    </source>
</evidence>
<organism evidence="9 10">
    <name type="scientific">Allohahella marinimesophila</name>
    <dbReference type="NCBI Taxonomy" id="1054972"/>
    <lineage>
        <taxon>Bacteria</taxon>
        <taxon>Pseudomonadati</taxon>
        <taxon>Pseudomonadota</taxon>
        <taxon>Gammaproteobacteria</taxon>
        <taxon>Oceanospirillales</taxon>
        <taxon>Hahellaceae</taxon>
        <taxon>Allohahella</taxon>
    </lineage>
</organism>
<evidence type="ECO:0000256" key="5">
    <source>
        <dbReference type="ARBA" id="ARBA00022801"/>
    </source>
</evidence>
<accession>A0ABP7NI74</accession>
<comment type="caution">
    <text evidence="9">The sequence shown here is derived from an EMBL/GenBank/DDBJ whole genome shotgun (WGS) entry which is preliminary data.</text>
</comment>
<dbReference type="Gene3D" id="3.40.50.1010">
    <property type="entry name" value="5'-nuclease"/>
    <property type="match status" value="1"/>
</dbReference>
<dbReference type="Proteomes" id="UP001501337">
    <property type="component" value="Unassembled WGS sequence"/>
</dbReference>
<dbReference type="SUPFAM" id="SSF88723">
    <property type="entry name" value="PIN domain-like"/>
    <property type="match status" value="1"/>
</dbReference>
<dbReference type="RefSeq" id="WP_344802362.1">
    <property type="nucleotide sequence ID" value="NZ_BAABBO010000001.1"/>
</dbReference>
<keyword evidence="4" id="KW-0479">Metal-binding</keyword>
<comment type="similarity">
    <text evidence="7">Belongs to the PINc/VapC protein family.</text>
</comment>
<dbReference type="PANTHER" id="PTHR33653">
    <property type="entry name" value="RIBONUCLEASE VAPC2"/>
    <property type="match status" value="1"/>
</dbReference>
<feature type="domain" description="PIN" evidence="8">
    <location>
        <begin position="2"/>
        <end position="127"/>
    </location>
</feature>
<evidence type="ECO:0000256" key="3">
    <source>
        <dbReference type="ARBA" id="ARBA00022722"/>
    </source>
</evidence>
<evidence type="ECO:0000313" key="9">
    <source>
        <dbReference type="EMBL" id="GAA3946389.1"/>
    </source>
</evidence>
<keyword evidence="2" id="KW-1277">Toxin-antitoxin system</keyword>
<evidence type="ECO:0000259" key="8">
    <source>
        <dbReference type="Pfam" id="PF01850"/>
    </source>
</evidence>
<dbReference type="Pfam" id="PF01850">
    <property type="entry name" value="PIN"/>
    <property type="match status" value="1"/>
</dbReference>
<dbReference type="PANTHER" id="PTHR33653:SF1">
    <property type="entry name" value="RIBONUCLEASE VAPC2"/>
    <property type="match status" value="1"/>
</dbReference>